<organism evidence="2 3">
    <name type="scientific">Candidatus Devosia phytovorans</name>
    <dbReference type="NCBI Taxonomy" id="3121372"/>
    <lineage>
        <taxon>Bacteria</taxon>
        <taxon>Pseudomonadati</taxon>
        <taxon>Pseudomonadota</taxon>
        <taxon>Alphaproteobacteria</taxon>
        <taxon>Hyphomicrobiales</taxon>
        <taxon>Devosiaceae</taxon>
        <taxon>Devosia</taxon>
    </lineage>
</organism>
<feature type="chain" id="PRO_5042470317" evidence="1">
    <location>
        <begin position="25"/>
        <end position="128"/>
    </location>
</feature>
<keyword evidence="1" id="KW-0732">Signal</keyword>
<sequence>MIKSMLTALTAIAILSAATPAAFAMSNPASDFCESSGGTVEIVTAANGGELGLCNLPDGSAMEEWSFYRQNAKQDVIVGKDGGDPASIYCEDNGGQVEIVKNGSGAELALCNLPDGTSIEAWSYFRMQ</sequence>
<dbReference type="AlphaFoldDB" id="A0AAJ5VTG7"/>
<proteinExistence type="predicted"/>
<accession>A0AAJ5VTG7</accession>
<dbReference type="PANTHER" id="PTHR38008:SF2">
    <property type="entry name" value="HEMOLYSIN"/>
    <property type="match status" value="1"/>
</dbReference>
<evidence type="ECO:0000313" key="2">
    <source>
        <dbReference type="EMBL" id="WEK03880.1"/>
    </source>
</evidence>
<dbReference type="Pfam" id="PF03891">
    <property type="entry name" value="DUF333"/>
    <property type="match status" value="2"/>
</dbReference>
<evidence type="ECO:0000313" key="3">
    <source>
        <dbReference type="Proteomes" id="UP001217476"/>
    </source>
</evidence>
<evidence type="ECO:0000256" key="1">
    <source>
        <dbReference type="SAM" id="SignalP"/>
    </source>
</evidence>
<reference evidence="2" key="1">
    <citation type="submission" date="2023-03" db="EMBL/GenBank/DDBJ databases">
        <title>Andean soil-derived lignocellulolytic bacterial consortium as a source of novel taxa and putative plastic-active enzymes.</title>
        <authorList>
            <person name="Diaz-Garcia L."/>
            <person name="Chuvochina M."/>
            <person name="Feuerriegel G."/>
            <person name="Bunk B."/>
            <person name="Sproer C."/>
            <person name="Streit W.R."/>
            <person name="Rodriguez L.M."/>
            <person name="Overmann J."/>
            <person name="Jimenez D.J."/>
        </authorList>
    </citation>
    <scope>NUCLEOTIDE SEQUENCE</scope>
    <source>
        <strain evidence="2">MAG 4196</strain>
    </source>
</reference>
<dbReference type="PANTHER" id="PTHR38008">
    <property type="entry name" value="HEMOLYSIN-RELATED"/>
    <property type="match status" value="1"/>
</dbReference>
<gene>
    <name evidence="2" type="ORF">P0Y65_17050</name>
</gene>
<dbReference type="Proteomes" id="UP001217476">
    <property type="component" value="Chromosome"/>
</dbReference>
<dbReference type="EMBL" id="CP119312">
    <property type="protein sequence ID" value="WEK03880.1"/>
    <property type="molecule type" value="Genomic_DNA"/>
</dbReference>
<protein>
    <submittedName>
        <fullName evidence="2">DUF333 domain-containing protein</fullName>
    </submittedName>
</protein>
<dbReference type="InterPro" id="IPR005590">
    <property type="entry name" value="DUF333"/>
</dbReference>
<feature type="signal peptide" evidence="1">
    <location>
        <begin position="1"/>
        <end position="24"/>
    </location>
</feature>
<name>A0AAJ5VTG7_9HYPH</name>